<dbReference type="EMBL" id="MDYQ01000453">
    <property type="protein sequence ID" value="PRP74571.1"/>
    <property type="molecule type" value="Genomic_DNA"/>
</dbReference>
<evidence type="ECO:0000259" key="3">
    <source>
        <dbReference type="SMART" id="SM00829"/>
    </source>
</evidence>
<dbReference type="PANTHER" id="PTHR48106:SF13">
    <property type="entry name" value="QUINONE OXIDOREDUCTASE-RELATED"/>
    <property type="match status" value="1"/>
</dbReference>
<dbReference type="AlphaFoldDB" id="A0A2P6MS90"/>
<dbReference type="InterPro" id="IPR047618">
    <property type="entry name" value="QOR-like"/>
</dbReference>
<evidence type="ECO:0000313" key="5">
    <source>
        <dbReference type="EMBL" id="PRP80365.1"/>
    </source>
</evidence>
<dbReference type="InterPro" id="IPR013154">
    <property type="entry name" value="ADH-like_N"/>
</dbReference>
<dbReference type="Gene3D" id="3.40.50.720">
    <property type="entry name" value="NAD(P)-binding Rossmann-like Domain"/>
    <property type="match status" value="1"/>
</dbReference>
<dbReference type="PANTHER" id="PTHR48106">
    <property type="entry name" value="QUINONE OXIDOREDUCTASE PIG3-RELATED"/>
    <property type="match status" value="1"/>
</dbReference>
<name>A0A2P6MS90_9EUKA</name>
<dbReference type="InterPro" id="IPR036291">
    <property type="entry name" value="NAD(P)-bd_dom_sf"/>
</dbReference>
<reference evidence="4 6" key="1">
    <citation type="journal article" date="2018" name="Genome Biol. Evol.">
        <title>Multiple Roots of Fruiting Body Formation in Amoebozoa.</title>
        <authorList>
            <person name="Hillmann F."/>
            <person name="Forbes G."/>
            <person name="Novohradska S."/>
            <person name="Ferling I."/>
            <person name="Riege K."/>
            <person name="Groth M."/>
            <person name="Westermann M."/>
            <person name="Marz M."/>
            <person name="Spaller T."/>
            <person name="Winckler T."/>
            <person name="Schaap P."/>
            <person name="Glockner G."/>
        </authorList>
    </citation>
    <scope>NUCLEOTIDE SEQUENCE [LARGE SCALE GENOMIC DNA]</scope>
    <source>
        <strain evidence="4 6">Jena</strain>
    </source>
</reference>
<keyword evidence="1" id="KW-0521">NADP</keyword>
<dbReference type="InterPro" id="IPR011032">
    <property type="entry name" value="GroES-like_sf"/>
</dbReference>
<dbReference type="GO" id="GO:0070402">
    <property type="term" value="F:NADPH binding"/>
    <property type="evidence" value="ECO:0007669"/>
    <property type="project" value="TreeGrafter"/>
</dbReference>
<dbReference type="STRING" id="1890364.A0A2P6MS90"/>
<dbReference type="SMART" id="SM00829">
    <property type="entry name" value="PKS_ER"/>
    <property type="match status" value="1"/>
</dbReference>
<sequence length="331" mass="36175">MAQTTMKALVYQTHGGPEVLEYVDHPMPVITVDQILLKMEAIGLNFADIYRRKGNYHQSGSSPWILGYEGAGTIVQVGEEVKDVRVGDRIAFADSPFSNAEYAAVHVDKCIRLPQDISCDIAASVLLQGLTAHYLVHDSFSIRKGSYALVHAAAGGVGQILIQLIRHLGGIPIGLTSSQENKKVALECGAHEVFLYSEDWIDRTVIYVSTSDIKKGGIDVVYDSVGSTLMDSFGAAKTGGTVVFYGMAGGDPPHVDPRYLMDRSLTLTGGDLWNVTTSRKIRQERSDYLFQCIREKSLTLADAKRFKLEEGAEAHRLLEGRSSTGKIILLP</sequence>
<evidence type="ECO:0000313" key="6">
    <source>
        <dbReference type="Proteomes" id="UP000241769"/>
    </source>
</evidence>
<accession>A0A2P6MS90</accession>
<evidence type="ECO:0000313" key="4">
    <source>
        <dbReference type="EMBL" id="PRP74571.1"/>
    </source>
</evidence>
<dbReference type="GO" id="GO:0005829">
    <property type="term" value="C:cytosol"/>
    <property type="evidence" value="ECO:0007669"/>
    <property type="project" value="TreeGrafter"/>
</dbReference>
<organism evidence="4 6">
    <name type="scientific">Planoprotostelium fungivorum</name>
    <dbReference type="NCBI Taxonomy" id="1890364"/>
    <lineage>
        <taxon>Eukaryota</taxon>
        <taxon>Amoebozoa</taxon>
        <taxon>Evosea</taxon>
        <taxon>Variosea</taxon>
        <taxon>Cavosteliida</taxon>
        <taxon>Cavosteliaceae</taxon>
        <taxon>Planoprotostelium</taxon>
    </lineage>
</organism>
<dbReference type="InterPro" id="IPR013149">
    <property type="entry name" value="ADH-like_C"/>
</dbReference>
<comment type="caution">
    <text evidence="4">The sequence shown here is derived from an EMBL/GenBank/DDBJ whole genome shotgun (WGS) entry which is preliminary data.</text>
</comment>
<evidence type="ECO:0000256" key="1">
    <source>
        <dbReference type="ARBA" id="ARBA00022857"/>
    </source>
</evidence>
<dbReference type="SUPFAM" id="SSF51735">
    <property type="entry name" value="NAD(P)-binding Rossmann-fold domains"/>
    <property type="match status" value="1"/>
</dbReference>
<protein>
    <submittedName>
        <fullName evidence="4">Oxidoreductase, zinc-binding dehydrogenase family</fullName>
    </submittedName>
</protein>
<gene>
    <name evidence="5" type="ORF">PROFUN_11934</name>
    <name evidence="4" type="ORF">PROFUN_16066</name>
</gene>
<dbReference type="Pfam" id="PF08240">
    <property type="entry name" value="ADH_N"/>
    <property type="match status" value="1"/>
</dbReference>
<keyword evidence="6" id="KW-1185">Reference proteome</keyword>
<dbReference type="SUPFAM" id="SSF50129">
    <property type="entry name" value="GroES-like"/>
    <property type="match status" value="1"/>
</dbReference>
<dbReference type="InParanoid" id="A0A2P6MS90"/>
<dbReference type="Proteomes" id="UP000241769">
    <property type="component" value="Unassembled WGS sequence"/>
</dbReference>
<keyword evidence="2" id="KW-0560">Oxidoreductase</keyword>
<evidence type="ECO:0000256" key="2">
    <source>
        <dbReference type="ARBA" id="ARBA00023002"/>
    </source>
</evidence>
<dbReference type="GO" id="GO:0035925">
    <property type="term" value="F:mRNA 3'-UTR AU-rich region binding"/>
    <property type="evidence" value="ECO:0007669"/>
    <property type="project" value="TreeGrafter"/>
</dbReference>
<feature type="domain" description="Enoyl reductase (ER)" evidence="3">
    <location>
        <begin position="15"/>
        <end position="329"/>
    </location>
</feature>
<dbReference type="EMBL" id="MDYQ01000152">
    <property type="protein sequence ID" value="PRP80365.1"/>
    <property type="molecule type" value="Genomic_DNA"/>
</dbReference>
<dbReference type="InterPro" id="IPR020843">
    <property type="entry name" value="ER"/>
</dbReference>
<dbReference type="Pfam" id="PF00107">
    <property type="entry name" value="ADH_zinc_N"/>
    <property type="match status" value="1"/>
</dbReference>
<proteinExistence type="predicted"/>
<dbReference type="CDD" id="cd05286">
    <property type="entry name" value="QOR2"/>
    <property type="match status" value="1"/>
</dbReference>
<dbReference type="Gene3D" id="3.90.180.10">
    <property type="entry name" value="Medium-chain alcohol dehydrogenases, catalytic domain"/>
    <property type="match status" value="1"/>
</dbReference>
<dbReference type="GO" id="GO:0003960">
    <property type="term" value="F:quinone reductase (NADPH) activity"/>
    <property type="evidence" value="ECO:0007669"/>
    <property type="project" value="InterPro"/>
</dbReference>
<dbReference type="OrthoDB" id="48317at2759"/>